<comment type="similarity">
    <text evidence="1">Belongs to the CPA3 antiporters (TC 2.A.63) subunit G family.</text>
</comment>
<reference evidence="4" key="1">
    <citation type="journal article" date="2019" name="Int. J. Syst. Evol. Microbiol.">
        <title>The Global Catalogue of Microorganisms (GCM) 10K type strain sequencing project: providing services to taxonomists for standard genome sequencing and annotation.</title>
        <authorList>
            <consortium name="The Broad Institute Genomics Platform"/>
            <consortium name="The Broad Institute Genome Sequencing Center for Infectious Disease"/>
            <person name="Wu L."/>
            <person name="Ma J."/>
        </authorList>
    </citation>
    <scope>NUCLEOTIDE SEQUENCE [LARGE SCALE GENOMIC DNA]</scope>
    <source>
        <strain evidence="4">JCM 1365</strain>
    </source>
</reference>
<keyword evidence="2" id="KW-1133">Transmembrane helix</keyword>
<accession>A0ABQ2I493</accession>
<evidence type="ECO:0000256" key="1">
    <source>
        <dbReference type="ARBA" id="ARBA00008404"/>
    </source>
</evidence>
<evidence type="ECO:0000313" key="3">
    <source>
        <dbReference type="EMBL" id="GGM97585.1"/>
    </source>
</evidence>
<protein>
    <submittedName>
        <fullName evidence="3">Na+/H+ antiporter subunit G</fullName>
    </submittedName>
</protein>
<dbReference type="PANTHER" id="PTHR34703:SF1">
    <property type="entry name" value="ANTIPORTER SUBUNIT MNHG2-RELATED"/>
    <property type="match status" value="1"/>
</dbReference>
<name>A0ABQ2I493_9MICO</name>
<evidence type="ECO:0000256" key="2">
    <source>
        <dbReference type="SAM" id="Phobius"/>
    </source>
</evidence>
<dbReference type="Proteomes" id="UP000623461">
    <property type="component" value="Unassembled WGS sequence"/>
</dbReference>
<gene>
    <name evidence="3" type="ORF">GCM10009721_25650</name>
</gene>
<dbReference type="EMBL" id="BMNZ01000004">
    <property type="protein sequence ID" value="GGM97585.1"/>
    <property type="molecule type" value="Genomic_DNA"/>
</dbReference>
<dbReference type="Pfam" id="PF03334">
    <property type="entry name" value="PhaG_MnhG_YufB"/>
    <property type="match status" value="1"/>
</dbReference>
<organism evidence="3 4">
    <name type="scientific">Terrabacter tumescens</name>
    <dbReference type="NCBI Taxonomy" id="60443"/>
    <lineage>
        <taxon>Bacteria</taxon>
        <taxon>Bacillati</taxon>
        <taxon>Actinomycetota</taxon>
        <taxon>Actinomycetes</taxon>
        <taxon>Micrococcales</taxon>
        <taxon>Intrasporangiaceae</taxon>
        <taxon>Terrabacter</taxon>
    </lineage>
</organism>
<feature type="transmembrane region" description="Helical" evidence="2">
    <location>
        <begin position="48"/>
        <end position="75"/>
    </location>
</feature>
<sequence>MSWTSLLDVVGAVCLLLGSFLCLAGATGLVRFPDTLSRLHAATKPQTLGLILILTGLALTLRTWAAVTTLVLLAATQFFTSPVSAHLVGRAAYRNRCVDVDTLVVDELSDALERAEAADEDRAR</sequence>
<dbReference type="NCBIfam" id="NF009314">
    <property type="entry name" value="PRK12674.1-2"/>
    <property type="match status" value="1"/>
</dbReference>
<proteinExistence type="inferred from homology"/>
<dbReference type="RefSeq" id="WP_030196730.1">
    <property type="nucleotide sequence ID" value="NZ_BMNZ01000004.1"/>
</dbReference>
<dbReference type="PANTHER" id="PTHR34703">
    <property type="entry name" value="ANTIPORTER SUBUNIT MNHG2-RELATED"/>
    <property type="match status" value="1"/>
</dbReference>
<dbReference type="InterPro" id="IPR005133">
    <property type="entry name" value="PhaG_MnhG_YufB"/>
</dbReference>
<evidence type="ECO:0000313" key="4">
    <source>
        <dbReference type="Proteomes" id="UP000623461"/>
    </source>
</evidence>
<keyword evidence="4" id="KW-1185">Reference proteome</keyword>
<comment type="caution">
    <text evidence="3">The sequence shown here is derived from an EMBL/GenBank/DDBJ whole genome shotgun (WGS) entry which is preliminary data.</text>
</comment>
<keyword evidence="2" id="KW-0812">Transmembrane</keyword>
<dbReference type="NCBIfam" id="TIGR01300">
    <property type="entry name" value="CPA3_mnhG_phaG"/>
    <property type="match status" value="1"/>
</dbReference>
<keyword evidence="2" id="KW-0472">Membrane</keyword>